<dbReference type="GO" id="GO:0005576">
    <property type="term" value="C:extracellular region"/>
    <property type="evidence" value="ECO:0007669"/>
    <property type="project" value="UniProtKB-SubCell"/>
</dbReference>
<gene>
    <name evidence="7" type="ORF">M0R45_010442</name>
</gene>
<dbReference type="AlphaFoldDB" id="A0AAW1Y715"/>
<evidence type="ECO:0000256" key="5">
    <source>
        <dbReference type="ARBA" id="ARBA00022729"/>
    </source>
</evidence>
<feature type="chain" id="PRO_5043106689" description="S-protein homolog" evidence="6">
    <location>
        <begin position="20"/>
        <end position="151"/>
    </location>
</feature>
<evidence type="ECO:0000313" key="8">
    <source>
        <dbReference type="Proteomes" id="UP001457282"/>
    </source>
</evidence>
<comment type="subcellular location">
    <subcellularLocation>
        <location evidence="1 6">Secreted</location>
    </subcellularLocation>
</comment>
<evidence type="ECO:0000256" key="3">
    <source>
        <dbReference type="ARBA" id="ARBA00022471"/>
    </source>
</evidence>
<dbReference type="PANTHER" id="PTHR31232:SF156">
    <property type="entry name" value="PLANT SELF-INCOMPATIBILITY PROTEIN S1 FAMILY-RELATED"/>
    <property type="match status" value="1"/>
</dbReference>
<proteinExistence type="inferred from homology"/>
<dbReference type="EMBL" id="JBEDUW010000002">
    <property type="protein sequence ID" value="KAK9944900.1"/>
    <property type="molecule type" value="Genomic_DNA"/>
</dbReference>
<name>A0AAW1Y715_RUBAR</name>
<reference evidence="7 8" key="1">
    <citation type="journal article" date="2023" name="G3 (Bethesda)">
        <title>A chromosome-length genome assembly and annotation of blackberry (Rubus argutus, cv. 'Hillquist').</title>
        <authorList>
            <person name="Bruna T."/>
            <person name="Aryal R."/>
            <person name="Dudchenko O."/>
            <person name="Sargent D.J."/>
            <person name="Mead D."/>
            <person name="Buti M."/>
            <person name="Cavallini A."/>
            <person name="Hytonen T."/>
            <person name="Andres J."/>
            <person name="Pham M."/>
            <person name="Weisz D."/>
            <person name="Mascagni F."/>
            <person name="Usai G."/>
            <person name="Natali L."/>
            <person name="Bassil N."/>
            <person name="Fernandez G.E."/>
            <person name="Lomsadze A."/>
            <person name="Armour M."/>
            <person name="Olukolu B."/>
            <person name="Poorten T."/>
            <person name="Britton C."/>
            <person name="Davik J."/>
            <person name="Ashrafi H."/>
            <person name="Aiden E.L."/>
            <person name="Borodovsky M."/>
            <person name="Worthington M."/>
        </authorList>
    </citation>
    <scope>NUCLEOTIDE SEQUENCE [LARGE SCALE GENOMIC DNA]</scope>
    <source>
        <strain evidence="7">PI 553951</strain>
    </source>
</reference>
<accession>A0AAW1Y715</accession>
<keyword evidence="8" id="KW-1185">Reference proteome</keyword>
<keyword evidence="4 6" id="KW-0964">Secreted</keyword>
<dbReference type="GO" id="GO:0060320">
    <property type="term" value="P:rejection of self pollen"/>
    <property type="evidence" value="ECO:0007669"/>
    <property type="project" value="UniProtKB-KW"/>
</dbReference>
<dbReference type="Proteomes" id="UP001457282">
    <property type="component" value="Unassembled WGS sequence"/>
</dbReference>
<protein>
    <recommendedName>
        <fullName evidence="6">S-protein homolog</fullName>
    </recommendedName>
</protein>
<keyword evidence="3 6" id="KW-0713">Self-incompatibility</keyword>
<evidence type="ECO:0000256" key="2">
    <source>
        <dbReference type="ARBA" id="ARBA00005581"/>
    </source>
</evidence>
<feature type="signal peptide" evidence="6">
    <location>
        <begin position="1"/>
        <end position="19"/>
    </location>
</feature>
<dbReference type="InterPro" id="IPR010264">
    <property type="entry name" value="Self-incomp_S1"/>
</dbReference>
<keyword evidence="5 6" id="KW-0732">Signal</keyword>
<evidence type="ECO:0000256" key="1">
    <source>
        <dbReference type="ARBA" id="ARBA00004613"/>
    </source>
</evidence>
<dbReference type="PANTHER" id="PTHR31232">
    <property type="match status" value="1"/>
</dbReference>
<evidence type="ECO:0000256" key="4">
    <source>
        <dbReference type="ARBA" id="ARBA00022525"/>
    </source>
</evidence>
<evidence type="ECO:0000256" key="6">
    <source>
        <dbReference type="RuleBase" id="RU367044"/>
    </source>
</evidence>
<dbReference type="Pfam" id="PF05938">
    <property type="entry name" value="Self-incomp_S1"/>
    <property type="match status" value="1"/>
</dbReference>
<organism evidence="7 8">
    <name type="scientific">Rubus argutus</name>
    <name type="common">Southern blackberry</name>
    <dbReference type="NCBI Taxonomy" id="59490"/>
    <lineage>
        <taxon>Eukaryota</taxon>
        <taxon>Viridiplantae</taxon>
        <taxon>Streptophyta</taxon>
        <taxon>Embryophyta</taxon>
        <taxon>Tracheophyta</taxon>
        <taxon>Spermatophyta</taxon>
        <taxon>Magnoliopsida</taxon>
        <taxon>eudicotyledons</taxon>
        <taxon>Gunneridae</taxon>
        <taxon>Pentapetalae</taxon>
        <taxon>rosids</taxon>
        <taxon>fabids</taxon>
        <taxon>Rosales</taxon>
        <taxon>Rosaceae</taxon>
        <taxon>Rosoideae</taxon>
        <taxon>Rosoideae incertae sedis</taxon>
        <taxon>Rubus</taxon>
    </lineage>
</organism>
<sequence>MRAFKGIALFILCAALALSRPRPGNSAETNDWGVDFTKWHVHVVNGFGGQRALEIHCKSDIDDLGTHTLTPGSDFNWHFRVNLPGTTRFSCDFHKDNQHASFDVFWPESKDHWLRYRCNFKECFWIAKDDGIYIRNIPEGNRDEFFHGWET</sequence>
<evidence type="ECO:0000313" key="7">
    <source>
        <dbReference type="EMBL" id="KAK9944900.1"/>
    </source>
</evidence>
<comment type="similarity">
    <text evidence="2 6">Belongs to the plant self-incompatibility (S1) protein family.</text>
</comment>
<comment type="caution">
    <text evidence="7">The sequence shown here is derived from an EMBL/GenBank/DDBJ whole genome shotgun (WGS) entry which is preliminary data.</text>
</comment>